<proteinExistence type="inferred from homology"/>
<keyword evidence="5" id="KW-0653">Protein transport</keyword>
<dbReference type="PANTHER" id="PTHR31658:SF0">
    <property type="entry name" value="CONSERVED OLIGOMERIC GOLGI COMPLEX SUBUNIT 1"/>
    <property type="match status" value="1"/>
</dbReference>
<protein>
    <recommendedName>
        <fullName evidence="3">Conserved oligomeric Golgi complex subunit 1</fullName>
    </recommendedName>
</protein>
<comment type="caution">
    <text evidence="8">The sequence shown here is derived from an EMBL/GenBank/DDBJ whole genome shotgun (WGS) entry which is preliminary data.</text>
</comment>
<evidence type="ECO:0000256" key="2">
    <source>
        <dbReference type="ARBA" id="ARBA00006653"/>
    </source>
</evidence>
<sequence length="207" mass="23051">MKEQMSYVTTIKSMTSLKDTVWTLYTQDKRMKCWSEVCSQLFSRPVNLWLDELSPLFSSRVKEIIAEHFHSILSATSNQLDKSKELMLSDPHMNSDTLRSSLNKEVDMSSFIWCESANDLPAADAWVSSAHKTFEEGGGLLMKANGNQEEISAATAEVISREAHEAICSLSNLVAQEIEAVSIPDDSSFSSKHCSSFCSSTCPSLEY</sequence>
<dbReference type="OrthoDB" id="46189at2759"/>
<dbReference type="PANTHER" id="PTHR31658">
    <property type="entry name" value="CONSERVED OLIGOMERIC GOLGI COMPLEX SUBUNIT 1"/>
    <property type="match status" value="1"/>
</dbReference>
<dbReference type="GO" id="GO:0015031">
    <property type="term" value="P:protein transport"/>
    <property type="evidence" value="ECO:0007669"/>
    <property type="project" value="UniProtKB-KW"/>
</dbReference>
<evidence type="ECO:0000313" key="8">
    <source>
        <dbReference type="EMBL" id="KAF6036624.1"/>
    </source>
</evidence>
<dbReference type="EMBL" id="VXIV02000695">
    <property type="protein sequence ID" value="KAF6036624.1"/>
    <property type="molecule type" value="Genomic_DNA"/>
</dbReference>
<evidence type="ECO:0000313" key="9">
    <source>
        <dbReference type="Proteomes" id="UP000593567"/>
    </source>
</evidence>
<comment type="similarity">
    <text evidence="2">Belongs to the COG1 family.</text>
</comment>
<name>A0A7J7KFB9_BUGNE</name>
<keyword evidence="4" id="KW-0813">Transport</keyword>
<comment type="subcellular location">
    <subcellularLocation>
        <location evidence="1">Golgi apparatus membrane</location>
        <topology evidence="1">Peripheral membrane protein</topology>
    </subcellularLocation>
</comment>
<keyword evidence="7" id="KW-0472">Membrane</keyword>
<organism evidence="8 9">
    <name type="scientific">Bugula neritina</name>
    <name type="common">Brown bryozoan</name>
    <name type="synonym">Sertularia neritina</name>
    <dbReference type="NCBI Taxonomy" id="10212"/>
    <lineage>
        <taxon>Eukaryota</taxon>
        <taxon>Metazoa</taxon>
        <taxon>Spiralia</taxon>
        <taxon>Lophotrochozoa</taxon>
        <taxon>Bryozoa</taxon>
        <taxon>Gymnolaemata</taxon>
        <taxon>Cheilostomatida</taxon>
        <taxon>Flustrina</taxon>
        <taxon>Buguloidea</taxon>
        <taxon>Bugulidae</taxon>
        <taxon>Bugula</taxon>
    </lineage>
</organism>
<dbReference type="GO" id="GO:0017119">
    <property type="term" value="C:Golgi transport complex"/>
    <property type="evidence" value="ECO:0007669"/>
    <property type="project" value="InterPro"/>
</dbReference>
<keyword evidence="6" id="KW-0333">Golgi apparatus</keyword>
<dbReference type="Proteomes" id="UP000593567">
    <property type="component" value="Unassembled WGS sequence"/>
</dbReference>
<dbReference type="InterPro" id="IPR033370">
    <property type="entry name" value="COG1"/>
</dbReference>
<evidence type="ECO:0000256" key="4">
    <source>
        <dbReference type="ARBA" id="ARBA00022448"/>
    </source>
</evidence>
<dbReference type="AlphaFoldDB" id="A0A7J7KFB9"/>
<evidence type="ECO:0000256" key="7">
    <source>
        <dbReference type="ARBA" id="ARBA00023136"/>
    </source>
</evidence>
<evidence type="ECO:0000256" key="1">
    <source>
        <dbReference type="ARBA" id="ARBA00004395"/>
    </source>
</evidence>
<evidence type="ECO:0000256" key="3">
    <source>
        <dbReference type="ARBA" id="ARBA00020978"/>
    </source>
</evidence>
<keyword evidence="9" id="KW-1185">Reference proteome</keyword>
<gene>
    <name evidence="8" type="ORF">EB796_005071</name>
</gene>
<reference evidence="8" key="1">
    <citation type="submission" date="2020-06" db="EMBL/GenBank/DDBJ databases">
        <title>Draft genome of Bugula neritina, a colonial animal packing powerful symbionts and potential medicines.</title>
        <authorList>
            <person name="Rayko M."/>
        </authorList>
    </citation>
    <scope>NUCLEOTIDE SEQUENCE [LARGE SCALE GENOMIC DNA]</scope>
    <source>
        <strain evidence="8">Kwan_BN1</strain>
    </source>
</reference>
<dbReference type="GO" id="GO:0006891">
    <property type="term" value="P:intra-Golgi vesicle-mediated transport"/>
    <property type="evidence" value="ECO:0007669"/>
    <property type="project" value="InterPro"/>
</dbReference>
<accession>A0A7J7KFB9</accession>
<dbReference type="GO" id="GO:0000139">
    <property type="term" value="C:Golgi membrane"/>
    <property type="evidence" value="ECO:0007669"/>
    <property type="project" value="UniProtKB-SubCell"/>
</dbReference>
<evidence type="ECO:0000256" key="6">
    <source>
        <dbReference type="ARBA" id="ARBA00023034"/>
    </source>
</evidence>
<evidence type="ECO:0000256" key="5">
    <source>
        <dbReference type="ARBA" id="ARBA00022927"/>
    </source>
</evidence>